<reference evidence="1 2" key="1">
    <citation type="journal article" date="2015" name="Proc. Natl. Acad. Sci. U.S.A.">
        <title>The resurrection genome of Boea hygrometrica: A blueprint for survival of dehydration.</title>
        <authorList>
            <person name="Xiao L."/>
            <person name="Yang G."/>
            <person name="Zhang L."/>
            <person name="Yang X."/>
            <person name="Zhao S."/>
            <person name="Ji Z."/>
            <person name="Zhou Q."/>
            <person name="Hu M."/>
            <person name="Wang Y."/>
            <person name="Chen M."/>
            <person name="Xu Y."/>
            <person name="Jin H."/>
            <person name="Xiao X."/>
            <person name="Hu G."/>
            <person name="Bao F."/>
            <person name="Hu Y."/>
            <person name="Wan P."/>
            <person name="Li L."/>
            <person name="Deng X."/>
            <person name="Kuang T."/>
            <person name="Xiang C."/>
            <person name="Zhu J.K."/>
            <person name="Oliver M.J."/>
            <person name="He Y."/>
        </authorList>
    </citation>
    <scope>NUCLEOTIDE SEQUENCE [LARGE SCALE GENOMIC DNA]</scope>
    <source>
        <strain evidence="2">cv. XS01</strain>
    </source>
</reference>
<protein>
    <submittedName>
        <fullName evidence="1">Uncharacterized protein</fullName>
    </submittedName>
</protein>
<proteinExistence type="predicted"/>
<gene>
    <name evidence="1" type="ORF">F511_32381</name>
</gene>
<name>A0A2Z7C432_9LAMI</name>
<keyword evidence="2" id="KW-1185">Reference proteome</keyword>
<evidence type="ECO:0000313" key="2">
    <source>
        <dbReference type="Proteomes" id="UP000250235"/>
    </source>
</evidence>
<dbReference type="Proteomes" id="UP000250235">
    <property type="component" value="Unassembled WGS sequence"/>
</dbReference>
<sequence>MHEKRNNRSTGSATECVATLATRRIGEMRVRNHRSPSHPAPIRTLNPSTITTTKVPRTHSEHTAKTELRDLTLANNNLQEWYKMEELLKRSPMLPRTRKTTTENDGNCRRCATVNNALGYQQPSAGRTPQSINPNTPNDVVGHYLRLVLNQKLDNQTIGLNIAGISPKADVDFNLLSISDSSPS</sequence>
<dbReference type="EMBL" id="KQ999891">
    <property type="protein sequence ID" value="KZV40671.1"/>
    <property type="molecule type" value="Genomic_DNA"/>
</dbReference>
<accession>A0A2Z7C432</accession>
<evidence type="ECO:0000313" key="1">
    <source>
        <dbReference type="EMBL" id="KZV40671.1"/>
    </source>
</evidence>
<organism evidence="1 2">
    <name type="scientific">Dorcoceras hygrometricum</name>
    <dbReference type="NCBI Taxonomy" id="472368"/>
    <lineage>
        <taxon>Eukaryota</taxon>
        <taxon>Viridiplantae</taxon>
        <taxon>Streptophyta</taxon>
        <taxon>Embryophyta</taxon>
        <taxon>Tracheophyta</taxon>
        <taxon>Spermatophyta</taxon>
        <taxon>Magnoliopsida</taxon>
        <taxon>eudicotyledons</taxon>
        <taxon>Gunneridae</taxon>
        <taxon>Pentapetalae</taxon>
        <taxon>asterids</taxon>
        <taxon>lamiids</taxon>
        <taxon>Lamiales</taxon>
        <taxon>Gesneriaceae</taxon>
        <taxon>Didymocarpoideae</taxon>
        <taxon>Trichosporeae</taxon>
        <taxon>Loxocarpinae</taxon>
        <taxon>Dorcoceras</taxon>
    </lineage>
</organism>
<dbReference type="AlphaFoldDB" id="A0A2Z7C432"/>